<dbReference type="GO" id="GO:0003735">
    <property type="term" value="F:structural constituent of ribosome"/>
    <property type="evidence" value="ECO:0007669"/>
    <property type="project" value="TreeGrafter"/>
</dbReference>
<keyword evidence="2" id="KW-0809">Transit peptide</keyword>
<protein>
    <recommendedName>
        <fullName evidence="7">Large ribosomal subunit protein mL54</fullName>
    </recommendedName>
</protein>
<dbReference type="AlphaFoldDB" id="A0A2V3J1B0"/>
<reference evidence="8 9" key="1">
    <citation type="journal article" date="2018" name="Mol. Biol. Evol.">
        <title>Analysis of the draft genome of the red seaweed Gracilariopsis chorda provides insights into genome size evolution in Rhodophyta.</title>
        <authorList>
            <person name="Lee J."/>
            <person name="Yang E.C."/>
            <person name="Graf L."/>
            <person name="Yang J.H."/>
            <person name="Qiu H."/>
            <person name="Zel Zion U."/>
            <person name="Chan C.X."/>
            <person name="Stephens T.G."/>
            <person name="Weber A.P.M."/>
            <person name="Boo G.H."/>
            <person name="Boo S.M."/>
            <person name="Kim K.M."/>
            <person name="Shin Y."/>
            <person name="Jung M."/>
            <person name="Lee S.J."/>
            <person name="Yim H.S."/>
            <person name="Lee J.H."/>
            <person name="Bhattacharya D."/>
            <person name="Yoon H.S."/>
        </authorList>
    </citation>
    <scope>NUCLEOTIDE SEQUENCE [LARGE SCALE GENOMIC DNA]</scope>
    <source>
        <strain evidence="8 9">SKKU-2015</strain>
        <tissue evidence="8">Whole body</tissue>
    </source>
</reference>
<dbReference type="Pfam" id="PF08561">
    <property type="entry name" value="Ribosomal_L37"/>
    <property type="match status" value="1"/>
</dbReference>
<evidence type="ECO:0000313" key="9">
    <source>
        <dbReference type="Proteomes" id="UP000247409"/>
    </source>
</evidence>
<keyword evidence="3" id="KW-0689">Ribosomal protein</keyword>
<keyword evidence="5" id="KW-0687">Ribonucleoprotein</keyword>
<comment type="subcellular location">
    <subcellularLocation>
        <location evidence="1">Mitochondrion</location>
    </subcellularLocation>
</comment>
<dbReference type="PANTHER" id="PTHR28595:SF1">
    <property type="entry name" value="LARGE RIBOSOMAL SUBUNIT PROTEIN ML54"/>
    <property type="match status" value="1"/>
</dbReference>
<proteinExistence type="inferred from homology"/>
<accession>A0A2V3J1B0</accession>
<evidence type="ECO:0000256" key="4">
    <source>
        <dbReference type="ARBA" id="ARBA00023128"/>
    </source>
</evidence>
<evidence type="ECO:0000256" key="3">
    <source>
        <dbReference type="ARBA" id="ARBA00022980"/>
    </source>
</evidence>
<sequence length="121" mass="14306">MHLLQIARHRLVTGVLRRQFGSASQVGDTNDGFARMNIYKNGAQAPKEMKDEEYPDWLWRLHDAQATKEELLREARKLFDEGGYDRVFECMHESRMKRLFKLNNRERIKMNNARRKGGQVV</sequence>
<evidence type="ECO:0000256" key="1">
    <source>
        <dbReference type="ARBA" id="ARBA00004173"/>
    </source>
</evidence>
<evidence type="ECO:0000256" key="7">
    <source>
        <dbReference type="ARBA" id="ARBA00035179"/>
    </source>
</evidence>
<dbReference type="PANTHER" id="PTHR28595">
    <property type="entry name" value="39S RIBOSOMAL PROTEIN L54, MITOCHONDRIAL"/>
    <property type="match status" value="1"/>
</dbReference>
<evidence type="ECO:0000313" key="8">
    <source>
        <dbReference type="EMBL" id="PXF47737.1"/>
    </source>
</evidence>
<name>A0A2V3J1B0_9FLOR</name>
<dbReference type="GO" id="GO:0005762">
    <property type="term" value="C:mitochondrial large ribosomal subunit"/>
    <property type="evidence" value="ECO:0007669"/>
    <property type="project" value="TreeGrafter"/>
</dbReference>
<evidence type="ECO:0000256" key="6">
    <source>
        <dbReference type="ARBA" id="ARBA00033752"/>
    </source>
</evidence>
<dbReference type="InterPro" id="IPR013870">
    <property type="entry name" value="Ribosomal_mL54"/>
</dbReference>
<keyword evidence="4" id="KW-0496">Mitochondrion</keyword>
<dbReference type="EMBL" id="NBIV01000020">
    <property type="protein sequence ID" value="PXF47737.1"/>
    <property type="molecule type" value="Genomic_DNA"/>
</dbReference>
<keyword evidence="9" id="KW-1185">Reference proteome</keyword>
<gene>
    <name evidence="8" type="ORF">BWQ96_02419</name>
</gene>
<organism evidence="8 9">
    <name type="scientific">Gracilariopsis chorda</name>
    <dbReference type="NCBI Taxonomy" id="448386"/>
    <lineage>
        <taxon>Eukaryota</taxon>
        <taxon>Rhodophyta</taxon>
        <taxon>Florideophyceae</taxon>
        <taxon>Rhodymeniophycidae</taxon>
        <taxon>Gracilariales</taxon>
        <taxon>Gracilariaceae</taxon>
        <taxon>Gracilariopsis</taxon>
    </lineage>
</organism>
<dbReference type="Proteomes" id="UP000247409">
    <property type="component" value="Unassembled WGS sequence"/>
</dbReference>
<comment type="similarity">
    <text evidence="6">Belongs to the mitochondrion-specific ribosomal protein mL54 family.</text>
</comment>
<evidence type="ECO:0000256" key="2">
    <source>
        <dbReference type="ARBA" id="ARBA00022946"/>
    </source>
</evidence>
<comment type="caution">
    <text evidence="8">The sequence shown here is derived from an EMBL/GenBank/DDBJ whole genome shotgun (WGS) entry which is preliminary data.</text>
</comment>
<evidence type="ECO:0000256" key="5">
    <source>
        <dbReference type="ARBA" id="ARBA00023274"/>
    </source>
</evidence>
<dbReference type="OrthoDB" id="10252718at2759"/>